<keyword evidence="2" id="KW-1185">Reference proteome</keyword>
<comment type="caution">
    <text evidence="1">The sequence shown here is derived from an EMBL/GenBank/DDBJ whole genome shotgun (WGS) entry which is preliminary data.</text>
</comment>
<evidence type="ECO:0000313" key="2">
    <source>
        <dbReference type="Proteomes" id="UP001279734"/>
    </source>
</evidence>
<dbReference type="EMBL" id="BSYO01000024">
    <property type="protein sequence ID" value="GMH22294.1"/>
    <property type="molecule type" value="Genomic_DNA"/>
</dbReference>
<organism evidence="1 2">
    <name type="scientific">Nepenthes gracilis</name>
    <name type="common">Slender pitcher plant</name>
    <dbReference type="NCBI Taxonomy" id="150966"/>
    <lineage>
        <taxon>Eukaryota</taxon>
        <taxon>Viridiplantae</taxon>
        <taxon>Streptophyta</taxon>
        <taxon>Embryophyta</taxon>
        <taxon>Tracheophyta</taxon>
        <taxon>Spermatophyta</taxon>
        <taxon>Magnoliopsida</taxon>
        <taxon>eudicotyledons</taxon>
        <taxon>Gunneridae</taxon>
        <taxon>Pentapetalae</taxon>
        <taxon>Caryophyllales</taxon>
        <taxon>Nepenthaceae</taxon>
        <taxon>Nepenthes</taxon>
    </lineage>
</organism>
<sequence length="117" mass="13745">MGLFKHYPSENKRAPKGRRAEINQKGVLLPDIHKPSPKCFVTGILRCLALLPRLPSVFKTKVRLVENSLQHQSLYFPLKMRQYKLIVLYFSLRCRGMLLLSFSIMNKQIFWLDILEK</sequence>
<dbReference type="Proteomes" id="UP001279734">
    <property type="component" value="Unassembled WGS sequence"/>
</dbReference>
<accession>A0AAD3T4F9</accession>
<name>A0AAD3T4F9_NEPGR</name>
<gene>
    <name evidence="1" type="ORF">Nepgr_024137</name>
</gene>
<proteinExistence type="predicted"/>
<dbReference type="AlphaFoldDB" id="A0AAD3T4F9"/>
<evidence type="ECO:0000313" key="1">
    <source>
        <dbReference type="EMBL" id="GMH22294.1"/>
    </source>
</evidence>
<protein>
    <submittedName>
        <fullName evidence="1">Uncharacterized protein</fullName>
    </submittedName>
</protein>
<reference evidence="1" key="1">
    <citation type="submission" date="2023-05" db="EMBL/GenBank/DDBJ databases">
        <title>Nepenthes gracilis genome sequencing.</title>
        <authorList>
            <person name="Fukushima K."/>
        </authorList>
    </citation>
    <scope>NUCLEOTIDE SEQUENCE</scope>
    <source>
        <strain evidence="1">SING2019-196</strain>
    </source>
</reference>